<dbReference type="EMBL" id="GEDG01033191">
    <property type="protein sequence ID" value="JAP10396.1"/>
    <property type="molecule type" value="Transcribed_RNA"/>
</dbReference>
<reference evidence="1" key="1">
    <citation type="submission" date="2015-12" db="EMBL/GenBank/DDBJ databases">
        <title>Gene expression during late stages of embryo sac development: a critical building block for successful pollen-pistil interactions.</title>
        <authorList>
            <person name="Liu Y."/>
            <person name="Joly V."/>
            <person name="Sabar M."/>
            <person name="Matton D.P."/>
        </authorList>
    </citation>
    <scope>NUCLEOTIDE SEQUENCE</scope>
</reference>
<protein>
    <submittedName>
        <fullName evidence="1">Putative ovule protein</fullName>
    </submittedName>
</protein>
<sequence>MSILDFQYFLLISCLQGHVTWQQRFYPCLEGQLERTNMALENCTKSKLNCTTFSFYISIL</sequence>
<accession>A0A0V0GQL9</accession>
<dbReference type="AlphaFoldDB" id="A0A0V0GQL9"/>
<name>A0A0V0GQL9_SOLCH</name>
<organism evidence="1">
    <name type="scientific">Solanum chacoense</name>
    <name type="common">Chaco potato</name>
    <dbReference type="NCBI Taxonomy" id="4108"/>
    <lineage>
        <taxon>Eukaryota</taxon>
        <taxon>Viridiplantae</taxon>
        <taxon>Streptophyta</taxon>
        <taxon>Embryophyta</taxon>
        <taxon>Tracheophyta</taxon>
        <taxon>Spermatophyta</taxon>
        <taxon>Magnoliopsida</taxon>
        <taxon>eudicotyledons</taxon>
        <taxon>Gunneridae</taxon>
        <taxon>Pentapetalae</taxon>
        <taxon>asterids</taxon>
        <taxon>lamiids</taxon>
        <taxon>Solanales</taxon>
        <taxon>Solanaceae</taxon>
        <taxon>Solanoideae</taxon>
        <taxon>Solaneae</taxon>
        <taxon>Solanum</taxon>
    </lineage>
</organism>
<proteinExistence type="predicted"/>
<evidence type="ECO:0000313" key="1">
    <source>
        <dbReference type="EMBL" id="JAP10396.1"/>
    </source>
</evidence>